<sequence>MIRPRNRMYSIPPQSCPQTISPAPSLFPRPRLLPPSVPSPHGLGSHSTIPLPWPAPSRKPECSFSPGPETSGSSTTEEEWKKSEDSCLADIWRDEVMPLLVFDEDRDEYFPAWEDYSLSEDGGRERKFRYGWSWEGEGRSRDFELKRLGHYRLQS</sequence>
<dbReference type="AlphaFoldDB" id="A0A1E3J8D0"/>
<feature type="region of interest" description="Disordered" evidence="1">
    <location>
        <begin position="1"/>
        <end position="82"/>
    </location>
</feature>
<protein>
    <submittedName>
        <fullName evidence="2">Uncharacterized protein</fullName>
    </submittedName>
</protein>
<evidence type="ECO:0000313" key="2">
    <source>
        <dbReference type="EMBL" id="ODN97123.1"/>
    </source>
</evidence>
<evidence type="ECO:0000313" key="3">
    <source>
        <dbReference type="Proteomes" id="UP000095149"/>
    </source>
</evidence>
<name>A0A1E3J8D0_9TREE</name>
<dbReference type="Proteomes" id="UP000095149">
    <property type="component" value="Unassembled WGS sequence"/>
</dbReference>
<dbReference type="EMBL" id="MEKH01000014">
    <property type="protein sequence ID" value="ODN97123.1"/>
    <property type="molecule type" value="Genomic_DNA"/>
</dbReference>
<organism evidence="2 3">
    <name type="scientific">Cryptococcus amylolentus CBS 6273</name>
    <dbReference type="NCBI Taxonomy" id="1296118"/>
    <lineage>
        <taxon>Eukaryota</taxon>
        <taxon>Fungi</taxon>
        <taxon>Dikarya</taxon>
        <taxon>Basidiomycota</taxon>
        <taxon>Agaricomycotina</taxon>
        <taxon>Tremellomycetes</taxon>
        <taxon>Tremellales</taxon>
        <taxon>Cryptococcaceae</taxon>
        <taxon>Cryptococcus</taxon>
    </lineage>
</organism>
<gene>
    <name evidence="2" type="ORF">I350_08103</name>
</gene>
<comment type="caution">
    <text evidence="2">The sequence shown here is derived from an EMBL/GenBank/DDBJ whole genome shotgun (WGS) entry which is preliminary data.</text>
</comment>
<feature type="compositionally biased region" description="Pro residues" evidence="1">
    <location>
        <begin position="25"/>
        <end position="38"/>
    </location>
</feature>
<accession>A0A1E3J8D0</accession>
<reference evidence="2 3" key="1">
    <citation type="submission" date="2016-06" db="EMBL/GenBank/DDBJ databases">
        <title>Evolution of pathogenesis and genome organization in the Tremellales.</title>
        <authorList>
            <person name="Cuomo C."/>
            <person name="Litvintseva A."/>
            <person name="Heitman J."/>
            <person name="Chen Y."/>
            <person name="Sun S."/>
            <person name="Springer D."/>
            <person name="Dromer F."/>
            <person name="Young S."/>
            <person name="Zeng Q."/>
            <person name="Chapman S."/>
            <person name="Gujja S."/>
            <person name="Saif S."/>
            <person name="Birren B."/>
        </authorList>
    </citation>
    <scope>NUCLEOTIDE SEQUENCE [LARGE SCALE GENOMIC DNA]</scope>
    <source>
        <strain evidence="2 3">CBS 6273</strain>
    </source>
</reference>
<evidence type="ECO:0000256" key="1">
    <source>
        <dbReference type="SAM" id="MobiDB-lite"/>
    </source>
</evidence>
<feature type="compositionally biased region" description="Low complexity" evidence="1">
    <location>
        <begin position="65"/>
        <end position="75"/>
    </location>
</feature>
<proteinExistence type="predicted"/>